<dbReference type="PROSITE" id="PS50011">
    <property type="entry name" value="PROTEIN_KINASE_DOM"/>
    <property type="match status" value="1"/>
</dbReference>
<dbReference type="Proteomes" id="UP000789901">
    <property type="component" value="Unassembled WGS sequence"/>
</dbReference>
<dbReference type="SUPFAM" id="SSF56112">
    <property type="entry name" value="Protein kinase-like (PK-like)"/>
    <property type="match status" value="1"/>
</dbReference>
<dbReference type="Pfam" id="PF00069">
    <property type="entry name" value="Pkinase"/>
    <property type="match status" value="1"/>
</dbReference>
<evidence type="ECO:0000313" key="7">
    <source>
        <dbReference type="EMBL" id="CAG8607723.1"/>
    </source>
</evidence>
<keyword evidence="2" id="KW-0547">Nucleotide-binding</keyword>
<dbReference type="InterPro" id="IPR011009">
    <property type="entry name" value="Kinase-like_dom_sf"/>
</dbReference>
<proteinExistence type="predicted"/>
<gene>
    <name evidence="7" type="ORF">GMARGA_LOCUS7199</name>
</gene>
<dbReference type="InterPro" id="IPR000719">
    <property type="entry name" value="Prot_kinase_dom"/>
</dbReference>
<evidence type="ECO:0000256" key="5">
    <source>
        <dbReference type="SAM" id="MobiDB-lite"/>
    </source>
</evidence>
<evidence type="ECO:0000259" key="6">
    <source>
        <dbReference type="PROSITE" id="PS50011"/>
    </source>
</evidence>
<organism evidence="7 8">
    <name type="scientific">Gigaspora margarita</name>
    <dbReference type="NCBI Taxonomy" id="4874"/>
    <lineage>
        <taxon>Eukaryota</taxon>
        <taxon>Fungi</taxon>
        <taxon>Fungi incertae sedis</taxon>
        <taxon>Mucoromycota</taxon>
        <taxon>Glomeromycotina</taxon>
        <taxon>Glomeromycetes</taxon>
        <taxon>Diversisporales</taxon>
        <taxon>Gigasporaceae</taxon>
        <taxon>Gigaspora</taxon>
    </lineage>
</organism>
<keyword evidence="8" id="KW-1185">Reference proteome</keyword>
<dbReference type="Gene3D" id="1.10.510.10">
    <property type="entry name" value="Transferase(Phosphotransferase) domain 1"/>
    <property type="match status" value="1"/>
</dbReference>
<feature type="domain" description="Protein kinase" evidence="6">
    <location>
        <begin position="246"/>
        <end position="600"/>
    </location>
</feature>
<feature type="compositionally biased region" description="Polar residues" evidence="5">
    <location>
        <begin position="528"/>
        <end position="537"/>
    </location>
</feature>
<keyword evidence="3" id="KW-0418">Kinase</keyword>
<evidence type="ECO:0000256" key="1">
    <source>
        <dbReference type="ARBA" id="ARBA00022679"/>
    </source>
</evidence>
<evidence type="ECO:0000256" key="2">
    <source>
        <dbReference type="ARBA" id="ARBA00022741"/>
    </source>
</evidence>
<evidence type="ECO:0000256" key="3">
    <source>
        <dbReference type="ARBA" id="ARBA00022777"/>
    </source>
</evidence>
<feature type="region of interest" description="Disordered" evidence="5">
    <location>
        <begin position="526"/>
        <end position="600"/>
    </location>
</feature>
<keyword evidence="4" id="KW-0067">ATP-binding</keyword>
<evidence type="ECO:0000256" key="4">
    <source>
        <dbReference type="ARBA" id="ARBA00022840"/>
    </source>
</evidence>
<comment type="caution">
    <text evidence="7">The sequence shown here is derived from an EMBL/GenBank/DDBJ whole genome shotgun (WGS) entry which is preliminary data.</text>
</comment>
<dbReference type="PANTHER" id="PTHR44329">
    <property type="entry name" value="SERINE/THREONINE-PROTEIN KINASE TNNI3K-RELATED"/>
    <property type="match status" value="1"/>
</dbReference>
<protein>
    <submittedName>
        <fullName evidence="7">23142_t:CDS:1</fullName>
    </submittedName>
</protein>
<sequence>MRVQLVNTNNYYNVELDDDLTLYEAHDQIVTELGYDCNDHRYQFFFVYDNYRTLGPRSILLNCKREFSSIINNNKISIKRELFILLDDGSKTQNFHSKNELKDNLSKIRNELIESQLVQQNFNFFDSEQFRKIPLKSEENIELETFLKDGNVICISLEEKVNHVATTQSSSCHKMVSPTEQINVNNAVDLSGHLTTMPAMSKNEVDKLTTLNNSKYLTVHNNETKEAYIDRNFKAGIINKICWNEIEDREYVDCGGAGIILKAKWREKNTVIVLKQVADWDFTRSDNQEFIKEIKAFHEIERLKEKTPSLGYENIIKFFGVSKRYCSNIYLIVKFELLALFSEKITIFSDKSEHYLVLEYADRGDLRHYLSQTLNILDWERKIIIARQIVCGLLFLHENDILHRDLHTRNVVIKSFENDIRVMITDFGLSKVLSRNSRSHQLLAGNIPFIDPKILNGFPLELVAIEMIKGAREKPIPGSKASYVGLYTDCWDPISDKRPDIKKVHKLIHEDNILLGEDWKQELPQIPISKTDQTTSEAIEDDSTLDNLADKHQMNVQRKDKYREDEQQEDEQRDEQQNDEPQDGQRRISKLWPPINTSLT</sequence>
<feature type="compositionally biased region" description="Acidic residues" evidence="5">
    <location>
        <begin position="566"/>
        <end position="582"/>
    </location>
</feature>
<reference evidence="7 8" key="1">
    <citation type="submission" date="2021-06" db="EMBL/GenBank/DDBJ databases">
        <authorList>
            <person name="Kallberg Y."/>
            <person name="Tangrot J."/>
            <person name="Rosling A."/>
        </authorList>
    </citation>
    <scope>NUCLEOTIDE SEQUENCE [LARGE SCALE GENOMIC DNA]</scope>
    <source>
        <strain evidence="7 8">120-4 pot B 10/14</strain>
    </source>
</reference>
<keyword evidence="1" id="KW-0808">Transferase</keyword>
<dbReference type="EMBL" id="CAJVQB010003427">
    <property type="protein sequence ID" value="CAG8607723.1"/>
    <property type="molecule type" value="Genomic_DNA"/>
</dbReference>
<feature type="compositionally biased region" description="Basic and acidic residues" evidence="5">
    <location>
        <begin position="548"/>
        <end position="565"/>
    </location>
</feature>
<dbReference type="InterPro" id="IPR051681">
    <property type="entry name" value="Ser/Thr_Kinases-Pseudokinases"/>
</dbReference>
<evidence type="ECO:0000313" key="8">
    <source>
        <dbReference type="Proteomes" id="UP000789901"/>
    </source>
</evidence>
<accession>A0ABN7UIT8</accession>
<name>A0ABN7UIT8_GIGMA</name>
<dbReference type="PANTHER" id="PTHR44329:SF288">
    <property type="entry name" value="MITOGEN-ACTIVATED PROTEIN KINASE KINASE KINASE 20"/>
    <property type="match status" value="1"/>
</dbReference>